<dbReference type="Pfam" id="PF02954">
    <property type="entry name" value="HTH_8"/>
    <property type="match status" value="1"/>
</dbReference>
<organism evidence="6 7">
    <name type="scientific">Candidatus Daviesbacteria bacterium GW2011_GWF2_38_6</name>
    <dbReference type="NCBI Taxonomy" id="1618432"/>
    <lineage>
        <taxon>Bacteria</taxon>
        <taxon>Candidatus Daviesiibacteriota</taxon>
    </lineage>
</organism>
<dbReference type="PROSITE" id="PS50045">
    <property type="entry name" value="SIGMA54_INTERACT_4"/>
    <property type="match status" value="1"/>
</dbReference>
<dbReference type="GO" id="GO:0005524">
    <property type="term" value="F:ATP binding"/>
    <property type="evidence" value="ECO:0007669"/>
    <property type="project" value="UniProtKB-KW"/>
</dbReference>
<dbReference type="Gene3D" id="1.10.10.60">
    <property type="entry name" value="Homeodomain-like"/>
    <property type="match status" value="1"/>
</dbReference>
<dbReference type="InterPro" id="IPR002078">
    <property type="entry name" value="Sigma_54_int"/>
</dbReference>
<dbReference type="AlphaFoldDB" id="A0A0G0KAD9"/>
<accession>A0A0G0KAD9</accession>
<reference evidence="6 7" key="1">
    <citation type="journal article" date="2015" name="Nature">
        <title>rRNA introns, odd ribosomes, and small enigmatic genomes across a large radiation of phyla.</title>
        <authorList>
            <person name="Brown C.T."/>
            <person name="Hug L.A."/>
            <person name="Thomas B.C."/>
            <person name="Sharon I."/>
            <person name="Castelle C.J."/>
            <person name="Singh A."/>
            <person name="Wilkins M.J."/>
            <person name="Williams K.H."/>
            <person name="Banfield J.F."/>
        </authorList>
    </citation>
    <scope>NUCLEOTIDE SEQUENCE [LARGE SCALE GENOMIC DNA]</scope>
</reference>
<feature type="non-terminal residue" evidence="6">
    <location>
        <position position="1"/>
    </location>
</feature>
<dbReference type="Gene3D" id="1.10.8.60">
    <property type="match status" value="1"/>
</dbReference>
<keyword evidence="3" id="KW-0805">Transcription regulation</keyword>
<dbReference type="InterPro" id="IPR058031">
    <property type="entry name" value="AAA_lid_NorR"/>
</dbReference>
<evidence type="ECO:0000259" key="5">
    <source>
        <dbReference type="PROSITE" id="PS50045"/>
    </source>
</evidence>
<dbReference type="PANTHER" id="PTHR32071">
    <property type="entry name" value="TRANSCRIPTIONAL REGULATORY PROTEIN"/>
    <property type="match status" value="1"/>
</dbReference>
<dbReference type="GO" id="GO:0006355">
    <property type="term" value="P:regulation of DNA-templated transcription"/>
    <property type="evidence" value="ECO:0007669"/>
    <property type="project" value="InterPro"/>
</dbReference>
<evidence type="ECO:0000256" key="1">
    <source>
        <dbReference type="ARBA" id="ARBA00022741"/>
    </source>
</evidence>
<dbReference type="Pfam" id="PF25601">
    <property type="entry name" value="AAA_lid_14"/>
    <property type="match status" value="1"/>
</dbReference>
<evidence type="ECO:0000256" key="4">
    <source>
        <dbReference type="ARBA" id="ARBA00023163"/>
    </source>
</evidence>
<evidence type="ECO:0000256" key="3">
    <source>
        <dbReference type="ARBA" id="ARBA00023015"/>
    </source>
</evidence>
<keyword evidence="4" id="KW-0804">Transcription</keyword>
<protein>
    <submittedName>
        <fullName evidence="6">Sigma-54 dependent DNA-binding response regulator</fullName>
    </submittedName>
</protein>
<proteinExistence type="predicted"/>
<comment type="caution">
    <text evidence="6">The sequence shown here is derived from an EMBL/GenBank/DDBJ whole genome shotgun (WGS) entry which is preliminary data.</text>
</comment>
<evidence type="ECO:0000313" key="7">
    <source>
        <dbReference type="Proteomes" id="UP000034324"/>
    </source>
</evidence>
<keyword evidence="2" id="KW-0067">ATP-binding</keyword>
<dbReference type="EMBL" id="LBVC01000067">
    <property type="protein sequence ID" value="KKQ76598.1"/>
    <property type="molecule type" value="Genomic_DNA"/>
</dbReference>
<evidence type="ECO:0000256" key="2">
    <source>
        <dbReference type="ARBA" id="ARBA00022840"/>
    </source>
</evidence>
<keyword evidence="6" id="KW-0238">DNA-binding</keyword>
<gene>
    <name evidence="6" type="ORF">US99_C0067G0001</name>
</gene>
<dbReference type="SUPFAM" id="SSF46689">
    <property type="entry name" value="Homeodomain-like"/>
    <property type="match status" value="1"/>
</dbReference>
<dbReference type="InterPro" id="IPR009057">
    <property type="entry name" value="Homeodomain-like_sf"/>
</dbReference>
<dbReference type="InterPro" id="IPR002197">
    <property type="entry name" value="HTH_Fis"/>
</dbReference>
<keyword evidence="1" id="KW-0547">Nucleotide-binding</keyword>
<dbReference type="GO" id="GO:0043565">
    <property type="term" value="F:sequence-specific DNA binding"/>
    <property type="evidence" value="ECO:0007669"/>
    <property type="project" value="InterPro"/>
</dbReference>
<evidence type="ECO:0000313" key="6">
    <source>
        <dbReference type="EMBL" id="KKQ76598.1"/>
    </source>
</evidence>
<sequence>VTGFSSQAMDILCRYSWSGNVRELQHTIERAVVLTTNTVILPDDLPEQVRYNSYPEDGLPPFKLMSLDKLEKLYLIRVLRETNGNKSEAAKILGVDRRTLYRMAERYHLNLTEKEDSQPIE</sequence>
<feature type="domain" description="Sigma-54 factor interaction" evidence="5">
    <location>
        <begin position="1"/>
        <end position="33"/>
    </location>
</feature>
<name>A0A0G0KAD9_9BACT</name>
<dbReference type="PRINTS" id="PR01590">
    <property type="entry name" value="HTHFIS"/>
</dbReference>
<dbReference type="Proteomes" id="UP000034324">
    <property type="component" value="Unassembled WGS sequence"/>
</dbReference>